<dbReference type="Proteomes" id="UP000186104">
    <property type="component" value="Chromosome"/>
</dbReference>
<dbReference type="KEGG" id="dtm:BJL86_1459"/>
<gene>
    <name evidence="1" type="ORF">BJL86_1459</name>
</gene>
<dbReference type="EMBL" id="CP015961">
    <property type="protein sequence ID" value="ANI92240.1"/>
    <property type="molecule type" value="Genomic_DNA"/>
</dbReference>
<protein>
    <submittedName>
        <fullName evidence="1">Uncharacterized protein</fullName>
    </submittedName>
</protein>
<sequence>MTSATMGERVCRICGRTKFAAACAGGALMMASCSLGSPEYVGEAGVLREAGGDYEVFVNPCGEAIIEVSVEAGGDTVGKLKASEPSEEPFSFVLGGRAPAPWQATDVGDTGIGADDEITVSVELADASGNREFTPTEIAVDEFDRPVGNRIFVGTPHKSGDRTLSDPESWLGVCRE</sequence>
<organism evidence="1 2">
    <name type="scientific">Dietzia timorensis</name>
    <dbReference type="NCBI Taxonomy" id="499555"/>
    <lineage>
        <taxon>Bacteria</taxon>
        <taxon>Bacillati</taxon>
        <taxon>Actinomycetota</taxon>
        <taxon>Actinomycetes</taxon>
        <taxon>Mycobacteriales</taxon>
        <taxon>Dietziaceae</taxon>
        <taxon>Dietzia</taxon>
    </lineage>
</organism>
<proteinExistence type="predicted"/>
<accession>A0A173LNW4</accession>
<dbReference type="AlphaFoldDB" id="A0A173LNW4"/>
<reference evidence="1 2" key="1">
    <citation type="submission" date="2016-06" db="EMBL/GenBank/DDBJ databases">
        <title>Complete genome sequence of a saline-alkali tolerant type strain Dietzia timorensis ID05-A0528T.</title>
        <authorList>
            <person name="Wu X."/>
        </authorList>
    </citation>
    <scope>NUCLEOTIDE SEQUENCE [LARGE SCALE GENOMIC DNA]</scope>
    <source>
        <strain evidence="1 2">ID05-A0528</strain>
    </source>
</reference>
<evidence type="ECO:0000313" key="1">
    <source>
        <dbReference type="EMBL" id="ANI92240.1"/>
    </source>
</evidence>
<dbReference type="STRING" id="499555.BJL86_1459"/>
<keyword evidence="2" id="KW-1185">Reference proteome</keyword>
<name>A0A173LNW4_9ACTN</name>
<dbReference type="RefSeq" id="WP_067472989.1">
    <property type="nucleotide sequence ID" value="NZ_CP015961.1"/>
</dbReference>
<evidence type="ECO:0000313" key="2">
    <source>
        <dbReference type="Proteomes" id="UP000186104"/>
    </source>
</evidence>